<organism evidence="3 4">
    <name type="scientific">Alicyclobacillus acidoterrestris (strain ATCC 49025 / DSM 3922 / CIP 106132 / NCIMB 13137 / GD3B)</name>
    <dbReference type="NCBI Taxonomy" id="1356854"/>
    <lineage>
        <taxon>Bacteria</taxon>
        <taxon>Bacillati</taxon>
        <taxon>Bacillota</taxon>
        <taxon>Bacilli</taxon>
        <taxon>Bacillales</taxon>
        <taxon>Alicyclobacillaceae</taxon>
        <taxon>Alicyclobacillus</taxon>
    </lineage>
</organism>
<dbReference type="Proteomes" id="UP000829401">
    <property type="component" value="Chromosome"/>
</dbReference>
<keyword evidence="4" id="KW-1185">Reference proteome</keyword>
<dbReference type="GO" id="GO:0016407">
    <property type="term" value="F:acetyltransferase activity"/>
    <property type="evidence" value="ECO:0007669"/>
    <property type="project" value="InterPro"/>
</dbReference>
<sequence>MQQEDAFSERRVQRYLERIGVFEELEVNYDSLLMIQAQHMLTVPFENLNIVDKKPIELDFYALYEKIVVKRRGGYCYELNGLLAWCLKQLGFEVTVLSGRVRREDGSFGPEFDHMVLMVHLDKDYVVDVGFGDSARRPLPLSGDIMTDVSGQYRITSDTDSQLLLFQKKLNNDWVNQFCFTRTPRQMDDFQEMNVFQQTSPASFFTKGLIVSLATRDGRVTISRDTFIETKGTDKKTRPILSDDERNELLKCYFNIEVV</sequence>
<accession>A0A9E6ZRJ0</accession>
<protein>
    <submittedName>
        <fullName evidence="3">Arylamine N-acetyltransferase</fullName>
    </submittedName>
</protein>
<evidence type="ECO:0000313" key="3">
    <source>
        <dbReference type="EMBL" id="UNO47854.1"/>
    </source>
</evidence>
<dbReference type="RefSeq" id="WP_021298286.1">
    <property type="nucleotide sequence ID" value="NZ_AURB01000182.1"/>
</dbReference>
<dbReference type="eggNOG" id="COG2162">
    <property type="taxonomic scope" value="Bacteria"/>
</dbReference>
<dbReference type="OrthoDB" id="7181050at2"/>
<dbReference type="Gene3D" id="3.30.2140.20">
    <property type="match status" value="1"/>
</dbReference>
<dbReference type="SUPFAM" id="SSF54001">
    <property type="entry name" value="Cysteine proteinases"/>
    <property type="match status" value="1"/>
</dbReference>
<dbReference type="InterPro" id="IPR053710">
    <property type="entry name" value="Arylamine_NAT_domain_sf"/>
</dbReference>
<dbReference type="STRING" id="1356854.N007_15585"/>
<dbReference type="KEGG" id="aaco:K1I37_14325"/>
<reference evidence="4" key="1">
    <citation type="journal article" date="2022" name="G3 (Bethesda)">
        <title>Unveiling the complete genome sequence of Alicyclobacillus acidoterrestris DSM 3922T, a taint-producing strain.</title>
        <authorList>
            <person name="Leonardo I.C."/>
            <person name="Barreto Crespo M.T."/>
            <person name="Gaspar F.B."/>
        </authorList>
    </citation>
    <scope>NUCLEOTIDE SEQUENCE [LARGE SCALE GENOMIC DNA]</scope>
    <source>
        <strain evidence="4">DSM 3922</strain>
    </source>
</reference>
<dbReference type="PRINTS" id="PR01543">
    <property type="entry name" value="ANATRNSFRASE"/>
</dbReference>
<dbReference type="Pfam" id="PF00797">
    <property type="entry name" value="Acetyltransf_2"/>
    <property type="match status" value="1"/>
</dbReference>
<evidence type="ECO:0000256" key="1">
    <source>
        <dbReference type="ARBA" id="ARBA00006547"/>
    </source>
</evidence>
<accession>T0BN98</accession>
<dbReference type="InterPro" id="IPR038765">
    <property type="entry name" value="Papain-like_cys_pep_sf"/>
</dbReference>
<dbReference type="PANTHER" id="PTHR11786:SF0">
    <property type="entry name" value="ARYLAMINE N-ACETYLTRANSFERASE 4-RELATED"/>
    <property type="match status" value="1"/>
</dbReference>
<gene>
    <name evidence="3" type="ORF">K1I37_14325</name>
</gene>
<proteinExistence type="inferred from homology"/>
<dbReference type="PANTHER" id="PTHR11786">
    <property type="entry name" value="N-HYDROXYARYLAMINE O-ACETYLTRANSFERASE"/>
    <property type="match status" value="1"/>
</dbReference>
<dbReference type="InterPro" id="IPR001447">
    <property type="entry name" value="Arylamine_N-AcTrfase"/>
</dbReference>
<evidence type="ECO:0000256" key="2">
    <source>
        <dbReference type="RuleBase" id="RU003452"/>
    </source>
</evidence>
<dbReference type="EMBL" id="CP080467">
    <property type="protein sequence ID" value="UNO47854.1"/>
    <property type="molecule type" value="Genomic_DNA"/>
</dbReference>
<name>T0BN98_ALIAG</name>
<comment type="similarity">
    <text evidence="1 2">Belongs to the arylamine N-acetyltransferase family.</text>
</comment>
<evidence type="ECO:0000313" key="4">
    <source>
        <dbReference type="Proteomes" id="UP000829401"/>
    </source>
</evidence>
<dbReference type="AlphaFoldDB" id="T0BN98"/>